<accession>A0AA38L755</accession>
<evidence type="ECO:0000313" key="3">
    <source>
        <dbReference type="Proteomes" id="UP000824469"/>
    </source>
</evidence>
<comment type="caution">
    <text evidence="2">The sequence shown here is derived from an EMBL/GenBank/DDBJ whole genome shotgun (WGS) entry which is preliminary data.</text>
</comment>
<gene>
    <name evidence="2" type="ORF">KI387_037983</name>
</gene>
<evidence type="ECO:0000313" key="2">
    <source>
        <dbReference type="EMBL" id="KAH9310072.1"/>
    </source>
</evidence>
<reference evidence="2 3" key="1">
    <citation type="journal article" date="2021" name="Nat. Plants">
        <title>The Taxus genome provides insights into paclitaxel biosynthesis.</title>
        <authorList>
            <person name="Xiong X."/>
            <person name="Gou J."/>
            <person name="Liao Q."/>
            <person name="Li Y."/>
            <person name="Zhou Q."/>
            <person name="Bi G."/>
            <person name="Li C."/>
            <person name="Du R."/>
            <person name="Wang X."/>
            <person name="Sun T."/>
            <person name="Guo L."/>
            <person name="Liang H."/>
            <person name="Lu P."/>
            <person name="Wu Y."/>
            <person name="Zhang Z."/>
            <person name="Ro D.K."/>
            <person name="Shang Y."/>
            <person name="Huang S."/>
            <person name="Yan J."/>
        </authorList>
    </citation>
    <scope>NUCLEOTIDE SEQUENCE [LARGE SCALE GENOMIC DNA]</scope>
    <source>
        <strain evidence="2">Ta-2019</strain>
    </source>
</reference>
<sequence>VFRPKLEQLALLNFGTFGTKSSKGRDSAGSGENGTARTETLGHLEHERVKYVVQGFRPIGEQSALLNLGQLGRKVPTGPKMEQLRGFRPIRDQSALLNLGQLGRKVPTCPKMEQLQGFRPRGTERTFELGT</sequence>
<dbReference type="Proteomes" id="UP000824469">
    <property type="component" value="Unassembled WGS sequence"/>
</dbReference>
<dbReference type="AlphaFoldDB" id="A0AA38L755"/>
<feature type="region of interest" description="Disordered" evidence="1">
    <location>
        <begin position="20"/>
        <end position="41"/>
    </location>
</feature>
<feature type="non-terminal residue" evidence="2">
    <location>
        <position position="131"/>
    </location>
</feature>
<evidence type="ECO:0000256" key="1">
    <source>
        <dbReference type="SAM" id="MobiDB-lite"/>
    </source>
</evidence>
<name>A0AA38L755_TAXCH</name>
<keyword evidence="3" id="KW-1185">Reference proteome</keyword>
<organism evidence="2 3">
    <name type="scientific">Taxus chinensis</name>
    <name type="common">Chinese yew</name>
    <name type="synonym">Taxus wallichiana var. chinensis</name>
    <dbReference type="NCBI Taxonomy" id="29808"/>
    <lineage>
        <taxon>Eukaryota</taxon>
        <taxon>Viridiplantae</taxon>
        <taxon>Streptophyta</taxon>
        <taxon>Embryophyta</taxon>
        <taxon>Tracheophyta</taxon>
        <taxon>Spermatophyta</taxon>
        <taxon>Pinopsida</taxon>
        <taxon>Pinidae</taxon>
        <taxon>Conifers II</taxon>
        <taxon>Cupressales</taxon>
        <taxon>Taxaceae</taxon>
        <taxon>Taxus</taxon>
    </lineage>
</organism>
<protein>
    <submittedName>
        <fullName evidence="2">Uncharacterized protein</fullName>
    </submittedName>
</protein>
<dbReference type="EMBL" id="JAHRHJ020000007">
    <property type="protein sequence ID" value="KAH9310072.1"/>
    <property type="molecule type" value="Genomic_DNA"/>
</dbReference>
<proteinExistence type="predicted"/>
<feature type="non-terminal residue" evidence="2">
    <location>
        <position position="1"/>
    </location>
</feature>